<dbReference type="Gene3D" id="1.20.5.340">
    <property type="match status" value="1"/>
</dbReference>
<comment type="caution">
    <text evidence="3">The sequence shown here is derived from an EMBL/GenBank/DDBJ whole genome shotgun (WGS) entry which is preliminary data.</text>
</comment>
<feature type="region of interest" description="Disordered" evidence="2">
    <location>
        <begin position="175"/>
        <end position="205"/>
    </location>
</feature>
<evidence type="ECO:0000256" key="1">
    <source>
        <dbReference type="ARBA" id="ARBA00023054"/>
    </source>
</evidence>
<dbReference type="STRING" id="307972.A0A2G8LP02"/>
<organism evidence="3 4">
    <name type="scientific">Stichopus japonicus</name>
    <name type="common">Sea cucumber</name>
    <dbReference type="NCBI Taxonomy" id="307972"/>
    <lineage>
        <taxon>Eukaryota</taxon>
        <taxon>Metazoa</taxon>
        <taxon>Echinodermata</taxon>
        <taxon>Eleutherozoa</taxon>
        <taxon>Echinozoa</taxon>
        <taxon>Holothuroidea</taxon>
        <taxon>Aspidochirotacea</taxon>
        <taxon>Aspidochirotida</taxon>
        <taxon>Stichopodidae</taxon>
        <taxon>Apostichopus</taxon>
    </lineage>
</organism>
<accession>A0A2G8LP02</accession>
<name>A0A2G8LP02_STIJA</name>
<dbReference type="PANTHER" id="PTHR46292">
    <property type="entry name" value="COILED-COIL DOMAIN-CONTAINING PROTEIN 102A"/>
    <property type="match status" value="1"/>
</dbReference>
<dbReference type="EMBL" id="MRZV01000021">
    <property type="protein sequence ID" value="PIK61965.1"/>
    <property type="molecule type" value="Genomic_DNA"/>
</dbReference>
<dbReference type="PANTHER" id="PTHR46292:SF1">
    <property type="entry name" value="COILED-COIL DOMAIN-CONTAINING PROTEIN 102A"/>
    <property type="match status" value="1"/>
</dbReference>
<reference evidence="3 4" key="1">
    <citation type="journal article" date="2017" name="PLoS Biol.">
        <title>The sea cucumber genome provides insights into morphological evolution and visceral regeneration.</title>
        <authorList>
            <person name="Zhang X."/>
            <person name="Sun L."/>
            <person name="Yuan J."/>
            <person name="Sun Y."/>
            <person name="Gao Y."/>
            <person name="Zhang L."/>
            <person name="Li S."/>
            <person name="Dai H."/>
            <person name="Hamel J.F."/>
            <person name="Liu C."/>
            <person name="Yu Y."/>
            <person name="Liu S."/>
            <person name="Lin W."/>
            <person name="Guo K."/>
            <person name="Jin S."/>
            <person name="Xu P."/>
            <person name="Storey K.B."/>
            <person name="Huan P."/>
            <person name="Zhang T."/>
            <person name="Zhou Y."/>
            <person name="Zhang J."/>
            <person name="Lin C."/>
            <person name="Li X."/>
            <person name="Xing L."/>
            <person name="Huo D."/>
            <person name="Sun M."/>
            <person name="Wang L."/>
            <person name="Mercier A."/>
            <person name="Li F."/>
            <person name="Yang H."/>
            <person name="Xiang J."/>
        </authorList>
    </citation>
    <scope>NUCLEOTIDE SEQUENCE [LARGE SCALE GENOMIC DNA]</scope>
    <source>
        <strain evidence="3">Shaxun</strain>
        <tissue evidence="3">Muscle</tissue>
    </source>
</reference>
<sequence length="205" mass="24414">MDPLREKDALQEEIGRLQQDVVSTKNQHEELVEAKEQLMKELSLMRTAHQQEVGRLTSDLEDETNVRYTMDRRIADLRKELEKMQSENATEWGKRERLETEKLSLERELKKYRSQVHDLQESLSRKSRQMTTDTEHKMKTLDDDFTLKSKELVDLKHSFAKTKKLLQEKQDELDHTRKVAENNDAEVKKLRSRVEPQERPCQGRR</sequence>
<evidence type="ECO:0000313" key="4">
    <source>
        <dbReference type="Proteomes" id="UP000230750"/>
    </source>
</evidence>
<proteinExistence type="predicted"/>
<dbReference type="OrthoDB" id="5984396at2759"/>
<gene>
    <name evidence="3" type="ORF">BSL78_01109</name>
</gene>
<protein>
    <submittedName>
        <fullName evidence="3">Putative coiled-coil domain-containing protein</fullName>
    </submittedName>
</protein>
<keyword evidence="1" id="KW-0175">Coiled coil</keyword>
<dbReference type="SUPFAM" id="SSF90257">
    <property type="entry name" value="Myosin rod fragments"/>
    <property type="match status" value="1"/>
</dbReference>
<feature type="compositionally biased region" description="Basic and acidic residues" evidence="2">
    <location>
        <begin position="114"/>
        <end position="124"/>
    </location>
</feature>
<evidence type="ECO:0000256" key="2">
    <source>
        <dbReference type="SAM" id="MobiDB-lite"/>
    </source>
</evidence>
<dbReference type="Proteomes" id="UP000230750">
    <property type="component" value="Unassembled WGS sequence"/>
</dbReference>
<dbReference type="AlphaFoldDB" id="A0A2G8LP02"/>
<keyword evidence="4" id="KW-1185">Reference proteome</keyword>
<feature type="region of interest" description="Disordered" evidence="2">
    <location>
        <begin position="114"/>
        <end position="135"/>
    </location>
</feature>
<feature type="compositionally biased region" description="Basic and acidic residues" evidence="2">
    <location>
        <begin position="175"/>
        <end position="198"/>
    </location>
</feature>
<evidence type="ECO:0000313" key="3">
    <source>
        <dbReference type="EMBL" id="PIK61965.1"/>
    </source>
</evidence>